<feature type="transmembrane region" description="Helical" evidence="2">
    <location>
        <begin position="325"/>
        <end position="350"/>
    </location>
</feature>
<accession>A0AAD3DJN9</accession>
<feature type="compositionally biased region" description="Gly residues" evidence="1">
    <location>
        <begin position="633"/>
        <end position="642"/>
    </location>
</feature>
<gene>
    <name evidence="4" type="ORF">Agub_g4086</name>
</gene>
<dbReference type="GO" id="GO:0005524">
    <property type="term" value="F:ATP binding"/>
    <property type="evidence" value="ECO:0007669"/>
    <property type="project" value="InterPro"/>
</dbReference>
<feature type="compositionally biased region" description="Low complexity" evidence="1">
    <location>
        <begin position="1060"/>
        <end position="1076"/>
    </location>
</feature>
<dbReference type="PANTHER" id="PTHR44329">
    <property type="entry name" value="SERINE/THREONINE-PROTEIN KINASE TNNI3K-RELATED"/>
    <property type="match status" value="1"/>
</dbReference>
<feature type="region of interest" description="Disordered" evidence="1">
    <location>
        <begin position="902"/>
        <end position="949"/>
    </location>
</feature>
<evidence type="ECO:0000256" key="1">
    <source>
        <dbReference type="SAM" id="MobiDB-lite"/>
    </source>
</evidence>
<evidence type="ECO:0000259" key="3">
    <source>
        <dbReference type="PROSITE" id="PS50011"/>
    </source>
</evidence>
<dbReference type="EMBL" id="BMAR01000004">
    <property type="protein sequence ID" value="GFR43079.1"/>
    <property type="molecule type" value="Genomic_DNA"/>
</dbReference>
<feature type="compositionally biased region" description="Gly residues" evidence="1">
    <location>
        <begin position="405"/>
        <end position="414"/>
    </location>
</feature>
<feature type="region of interest" description="Disordered" evidence="1">
    <location>
        <begin position="1019"/>
        <end position="1109"/>
    </location>
</feature>
<dbReference type="PANTHER" id="PTHR44329:SF214">
    <property type="entry name" value="PROTEIN KINASE DOMAIN-CONTAINING PROTEIN"/>
    <property type="match status" value="1"/>
</dbReference>
<dbReference type="Proteomes" id="UP001054857">
    <property type="component" value="Unassembled WGS sequence"/>
</dbReference>
<feature type="compositionally biased region" description="Gly residues" evidence="1">
    <location>
        <begin position="703"/>
        <end position="712"/>
    </location>
</feature>
<dbReference type="Pfam" id="PF07714">
    <property type="entry name" value="PK_Tyr_Ser-Thr"/>
    <property type="match status" value="2"/>
</dbReference>
<feature type="region of interest" description="Disordered" evidence="1">
    <location>
        <begin position="748"/>
        <end position="807"/>
    </location>
</feature>
<dbReference type="PROSITE" id="PS00108">
    <property type="entry name" value="PROTEIN_KINASE_ST"/>
    <property type="match status" value="1"/>
</dbReference>
<organism evidence="4 5">
    <name type="scientific">Astrephomene gubernaculifera</name>
    <dbReference type="NCBI Taxonomy" id="47775"/>
    <lineage>
        <taxon>Eukaryota</taxon>
        <taxon>Viridiplantae</taxon>
        <taxon>Chlorophyta</taxon>
        <taxon>core chlorophytes</taxon>
        <taxon>Chlorophyceae</taxon>
        <taxon>CS clade</taxon>
        <taxon>Chlamydomonadales</taxon>
        <taxon>Astrephomenaceae</taxon>
        <taxon>Astrephomene</taxon>
    </lineage>
</organism>
<protein>
    <recommendedName>
        <fullName evidence="3">Protein kinase domain-containing protein</fullName>
    </recommendedName>
</protein>
<feature type="compositionally biased region" description="Basic and acidic residues" evidence="1">
    <location>
        <begin position="1081"/>
        <end position="1096"/>
    </location>
</feature>
<dbReference type="InterPro" id="IPR051681">
    <property type="entry name" value="Ser/Thr_Kinases-Pseudokinases"/>
</dbReference>
<feature type="compositionally biased region" description="Low complexity" evidence="1">
    <location>
        <begin position="772"/>
        <end position="781"/>
    </location>
</feature>
<sequence length="1350" mass="137363">MRAPHCKRQGCIRAAARNSMVAPGPCLSSHRLLSLHPSTLLLPLLLLWVLGVQPNGAALASATSTYDLPTVSSELQLMAAVNDSSVPAVRLAANVRLTSSAWPASPIVRSTNFSIVGADFLPILDLNFVESRIQLLPGVVFNFSKLELRNTRQRSGFEVDLFSASPGAIVHFDGMVYFCFSCLPLATLMTVVNSSPPAGLPQNVSYGSWCRTLQPPLARCYNENSVLKYVSASTQLPASGLVGLTSGGGYAIQAWKTVFVCQQPIMDDCGLTNGWDYCVRTKVVELQSQDNTWELLAAYAAMTATPSPSPGGAALADVHGGRTAAVAAGAAVGGFVALAATLAAIAAALYKRRRLRHQQLRCVSGMLSKSQDGCGSSGAGHDSSSKPPYSGVDVKPSLCDAGTSGDSGGGGSGGATVQVLIAPPGGGEALPPCLTSTISSSSGAPSAASGRPAREPLPQPPPAPAAAAPTAAAAAVLRTAASSELRDEGCKRLSDSQAGDLGHAADGSLRNRGGGAAGAGGGGRSGGSGAPPPVDAVAEAQQADPQSGERDKSVVMVAGISIELSSNLGTGSFGKVFRGCWQGRPVAVKVLQYGAELCRAVQSEVLLSQTLRHPNVVSALYFAQVLPGGRLGLHTGGGGGGPPSSRKGPGGYPVNLLARPVPHGQQDPQAAARGATDAGSYSRFIESGVAAATEAWSTAAGAADGGGGGGGDSTSSLPQDLMQVSVGRGDGGGICAAAAQALLPLSSSQGSVTARRKDEAAKTGEAAKQEEPGLLLQQPQQPDDEGRPEKLRTAGSAEEAADVADADGAVEESACVAASARGTLLRPRPRSLPHGSLGQSVRQDGCLELTLRAGAAAAADPTLAAGSRAPQAGGAAAAAAAAATTALSTPLTLLRTANSEAADPLGLFGDDSTYDTTDDGSGGASRSQSEPDVLSRWAEQRRRQAQAERTGAQLLVIPEARVTPNGYVVRAGGPEDAASAATPPPPECRTPRIAKVNEAIAAATAAVMNVDGGRCGGGGAAAANPSGQSPECAELTEGTSEATVQPPAPAALPKGGGAGAAAPQHAQHGAAPGAGANVHALDPRRRSYPEAGKSGEEGDAVPSGAAPAAAASAEPPLEALWLAAHTQPAEGSSHGFLVMELCEGGSVFAWRAAHWKGLNERPDLAVLLRLALDIAYGMSYIHSIGICHGDLKLSNVLLARCDSASGATGSNPSDLLDGWVAKVCDFGLSRVLTNDRTHVSTRPYGTPTHMAPELWTKGHVSQQADVYAFGVTLWELATGLRPYKGLNAARILHRVLLSGGRPVLPLWLPPSYTRLVTSCWAQSPKDRPTFGEIVRHLEAMLAVLTAVTPR</sequence>
<keyword evidence="2" id="KW-0812">Transmembrane</keyword>
<evidence type="ECO:0000313" key="4">
    <source>
        <dbReference type="EMBL" id="GFR43079.1"/>
    </source>
</evidence>
<keyword evidence="2" id="KW-0472">Membrane</keyword>
<comment type="caution">
    <text evidence="4">The sequence shown here is derived from an EMBL/GenBank/DDBJ whole genome shotgun (WGS) entry which is preliminary data.</text>
</comment>
<dbReference type="Gene3D" id="1.10.510.10">
    <property type="entry name" value="Transferase(Phosphotransferase) domain 1"/>
    <property type="match status" value="1"/>
</dbReference>
<name>A0AAD3DJN9_9CHLO</name>
<proteinExistence type="predicted"/>
<dbReference type="SUPFAM" id="SSF56112">
    <property type="entry name" value="Protein kinase-like (PK-like)"/>
    <property type="match status" value="1"/>
</dbReference>
<feature type="compositionally biased region" description="Low complexity" evidence="1">
    <location>
        <begin position="439"/>
        <end position="451"/>
    </location>
</feature>
<feature type="region of interest" description="Disordered" evidence="1">
    <location>
        <begin position="487"/>
        <end position="552"/>
    </location>
</feature>
<dbReference type="GO" id="GO:0004674">
    <property type="term" value="F:protein serine/threonine kinase activity"/>
    <property type="evidence" value="ECO:0007669"/>
    <property type="project" value="TreeGrafter"/>
</dbReference>
<dbReference type="InterPro" id="IPR001245">
    <property type="entry name" value="Ser-Thr/Tyr_kinase_cat_dom"/>
</dbReference>
<evidence type="ECO:0000313" key="5">
    <source>
        <dbReference type="Proteomes" id="UP001054857"/>
    </source>
</evidence>
<feature type="region of interest" description="Disordered" evidence="1">
    <location>
        <begin position="367"/>
        <end position="471"/>
    </location>
</feature>
<feature type="region of interest" description="Disordered" evidence="1">
    <location>
        <begin position="702"/>
        <end position="725"/>
    </location>
</feature>
<keyword evidence="5" id="KW-1185">Reference proteome</keyword>
<feature type="compositionally biased region" description="Pro residues" evidence="1">
    <location>
        <begin position="455"/>
        <end position="464"/>
    </location>
</feature>
<feature type="compositionally biased region" description="Basic and acidic residues" evidence="1">
    <location>
        <begin position="755"/>
        <end position="771"/>
    </location>
</feature>
<dbReference type="InterPro" id="IPR008271">
    <property type="entry name" value="Ser/Thr_kinase_AS"/>
</dbReference>
<feature type="compositionally biased region" description="Gly residues" evidence="1">
    <location>
        <begin position="512"/>
        <end position="529"/>
    </location>
</feature>
<evidence type="ECO:0000256" key="2">
    <source>
        <dbReference type="SAM" id="Phobius"/>
    </source>
</evidence>
<reference evidence="4 5" key="1">
    <citation type="journal article" date="2021" name="Sci. Rep.">
        <title>Genome sequencing of the multicellular alga Astrephomene provides insights into convergent evolution of germ-soma differentiation.</title>
        <authorList>
            <person name="Yamashita S."/>
            <person name="Yamamoto K."/>
            <person name="Matsuzaki R."/>
            <person name="Suzuki S."/>
            <person name="Yamaguchi H."/>
            <person name="Hirooka S."/>
            <person name="Minakuchi Y."/>
            <person name="Miyagishima S."/>
            <person name="Kawachi M."/>
            <person name="Toyoda A."/>
            <person name="Nozaki H."/>
        </authorList>
    </citation>
    <scope>NUCLEOTIDE SEQUENCE [LARGE SCALE GENOMIC DNA]</scope>
    <source>
        <strain evidence="4 5">NIES-4017</strain>
    </source>
</reference>
<dbReference type="InterPro" id="IPR000719">
    <property type="entry name" value="Prot_kinase_dom"/>
</dbReference>
<keyword evidence="2" id="KW-1133">Transmembrane helix</keyword>
<feature type="domain" description="Protein kinase" evidence="3">
    <location>
        <begin position="1050"/>
        <end position="1341"/>
    </location>
</feature>
<dbReference type="SMART" id="SM00220">
    <property type="entry name" value="S_TKc"/>
    <property type="match status" value="1"/>
</dbReference>
<dbReference type="PROSITE" id="PS50011">
    <property type="entry name" value="PROTEIN_KINASE_DOM"/>
    <property type="match status" value="1"/>
</dbReference>
<dbReference type="Gene3D" id="3.30.200.20">
    <property type="entry name" value="Phosphorylase Kinase, domain 1"/>
    <property type="match status" value="1"/>
</dbReference>
<feature type="region of interest" description="Disordered" evidence="1">
    <location>
        <begin position="633"/>
        <end position="675"/>
    </location>
</feature>
<dbReference type="InterPro" id="IPR011009">
    <property type="entry name" value="Kinase-like_dom_sf"/>
</dbReference>